<dbReference type="Gene3D" id="3.30.1050.10">
    <property type="entry name" value="SCP2 sterol-binding domain"/>
    <property type="match status" value="1"/>
</dbReference>
<evidence type="ECO:0000256" key="4">
    <source>
        <dbReference type="ARBA" id="ARBA00022857"/>
    </source>
</evidence>
<dbReference type="SUPFAM" id="SSF55718">
    <property type="entry name" value="SCP-like"/>
    <property type="match status" value="1"/>
</dbReference>
<sequence length="419" mass="45124">MIQQMGKLAGKTVFITGGSRGIGKAIALRCAQDGANIVIAAKTATPHPKLPGTIYTACEEVEKAGGKCMPCVVDIQHEDQVQKAVQEAVNKFGGIDILVNNASAISLTSTETTSMKRYDLMNNVNARGTFLCSKLCIPYLKHGNNPHILNLSPPLNLNPHWFENHVAYTMAKYGMSFCVLGMAGELKNDGIAVNALWPKTAIYTAAMEMLGGGSAIKDQCRRPEIMADAAYAILCKDSKKFTGNFCIDDEILKAEGETDLTKYQYNKNANLLPDFFLEDSSAGIKALKGVGQSGSESKKTRELQHISTGNSDLDKVFEGIQMMLSPEMVASVNGVFEFDFKDGGVFFLDLKNGSGDIGAGKPEAGPDVIFTLKADIFVKMARGEINPTAAFMTGKLKLDGNLGIATKLETVLKQVKSKL</sequence>
<comment type="subcellular location">
    <subcellularLocation>
        <location evidence="1">Mitochondrion</location>
    </subcellularLocation>
    <subcellularLocation>
        <location evidence="2">Peroxisome</location>
    </subcellularLocation>
</comment>
<dbReference type="NCBIfam" id="NF006133">
    <property type="entry name" value="PRK08278.1"/>
    <property type="match status" value="1"/>
</dbReference>
<dbReference type="InterPro" id="IPR003033">
    <property type="entry name" value="SCP2_sterol-bd_dom"/>
</dbReference>
<evidence type="ECO:0000256" key="7">
    <source>
        <dbReference type="ARBA" id="ARBA00023140"/>
    </source>
</evidence>
<dbReference type="SUPFAM" id="SSF51735">
    <property type="entry name" value="NAD(P)-binding Rossmann-fold domains"/>
    <property type="match status" value="1"/>
</dbReference>
<keyword evidence="6" id="KW-0496">Mitochondrion</keyword>
<evidence type="ECO:0000259" key="9">
    <source>
        <dbReference type="Pfam" id="PF02036"/>
    </source>
</evidence>
<dbReference type="Pfam" id="PF02036">
    <property type="entry name" value="SCP2"/>
    <property type="match status" value="1"/>
</dbReference>
<dbReference type="PANTHER" id="PTHR42808">
    <property type="entry name" value="HYDROXYSTEROID DEHYDROGENASE-LIKE PROTEIN 2"/>
    <property type="match status" value="1"/>
</dbReference>
<evidence type="ECO:0000256" key="5">
    <source>
        <dbReference type="ARBA" id="ARBA00023002"/>
    </source>
</evidence>
<name>A0AAD9KB85_9ANNE</name>
<protein>
    <recommendedName>
        <fullName evidence="8">Hydroxysteroid dehydrogenase-like protein 2</fullName>
    </recommendedName>
</protein>
<proteinExistence type="inferred from homology"/>
<keyword evidence="5" id="KW-0560">Oxidoreductase</keyword>
<dbReference type="GO" id="GO:0005739">
    <property type="term" value="C:mitochondrion"/>
    <property type="evidence" value="ECO:0007669"/>
    <property type="project" value="UniProtKB-SubCell"/>
</dbReference>
<dbReference type="CDD" id="cd09762">
    <property type="entry name" value="HSDL2_SDR_c"/>
    <property type="match status" value="1"/>
</dbReference>
<evidence type="ECO:0000256" key="3">
    <source>
        <dbReference type="ARBA" id="ARBA00006484"/>
    </source>
</evidence>
<evidence type="ECO:0000256" key="2">
    <source>
        <dbReference type="ARBA" id="ARBA00004275"/>
    </source>
</evidence>
<dbReference type="InterPro" id="IPR002347">
    <property type="entry name" value="SDR_fam"/>
</dbReference>
<dbReference type="Gene3D" id="3.40.50.720">
    <property type="entry name" value="NAD(P)-binding Rossmann-like Domain"/>
    <property type="match status" value="1"/>
</dbReference>
<comment type="similarity">
    <text evidence="3">Belongs to the short-chain dehydrogenases/reductases (SDR) family.</text>
</comment>
<dbReference type="GO" id="GO:0016491">
    <property type="term" value="F:oxidoreductase activity"/>
    <property type="evidence" value="ECO:0007669"/>
    <property type="project" value="UniProtKB-KW"/>
</dbReference>
<dbReference type="AlphaFoldDB" id="A0AAD9KB85"/>
<comment type="caution">
    <text evidence="10">The sequence shown here is derived from an EMBL/GenBank/DDBJ whole genome shotgun (WGS) entry which is preliminary data.</text>
</comment>
<dbReference type="Proteomes" id="UP001208570">
    <property type="component" value="Unassembled WGS sequence"/>
</dbReference>
<feature type="domain" description="SCP2" evidence="9">
    <location>
        <begin position="325"/>
        <end position="413"/>
    </location>
</feature>
<dbReference type="InterPro" id="IPR036527">
    <property type="entry name" value="SCP2_sterol-bd_dom_sf"/>
</dbReference>
<gene>
    <name evidence="10" type="ORF">LSH36_22g02015</name>
</gene>
<evidence type="ECO:0000313" key="11">
    <source>
        <dbReference type="Proteomes" id="UP001208570"/>
    </source>
</evidence>
<keyword evidence="4" id="KW-0521">NADP</keyword>
<keyword evidence="7" id="KW-0576">Peroxisome</keyword>
<dbReference type="Pfam" id="PF00106">
    <property type="entry name" value="adh_short"/>
    <property type="match status" value="1"/>
</dbReference>
<dbReference type="FunFam" id="3.40.50.720:FF:000301">
    <property type="entry name" value="Hydroxysteroid dehydrogenase like 2"/>
    <property type="match status" value="1"/>
</dbReference>
<evidence type="ECO:0000256" key="6">
    <source>
        <dbReference type="ARBA" id="ARBA00023128"/>
    </source>
</evidence>
<evidence type="ECO:0000256" key="8">
    <source>
        <dbReference type="ARBA" id="ARBA00040243"/>
    </source>
</evidence>
<organism evidence="10 11">
    <name type="scientific">Paralvinella palmiformis</name>
    <dbReference type="NCBI Taxonomy" id="53620"/>
    <lineage>
        <taxon>Eukaryota</taxon>
        <taxon>Metazoa</taxon>
        <taxon>Spiralia</taxon>
        <taxon>Lophotrochozoa</taxon>
        <taxon>Annelida</taxon>
        <taxon>Polychaeta</taxon>
        <taxon>Sedentaria</taxon>
        <taxon>Canalipalpata</taxon>
        <taxon>Terebellida</taxon>
        <taxon>Terebelliformia</taxon>
        <taxon>Alvinellidae</taxon>
        <taxon>Paralvinella</taxon>
    </lineage>
</organism>
<dbReference type="PANTHER" id="PTHR42808:SF3">
    <property type="entry name" value="HYDROXYSTEROID DEHYDROGENASE-LIKE PROTEIN 2"/>
    <property type="match status" value="1"/>
</dbReference>
<dbReference type="GO" id="GO:0005777">
    <property type="term" value="C:peroxisome"/>
    <property type="evidence" value="ECO:0007669"/>
    <property type="project" value="UniProtKB-SubCell"/>
</dbReference>
<reference evidence="10" key="1">
    <citation type="journal article" date="2023" name="Mol. Biol. Evol.">
        <title>Third-Generation Sequencing Reveals the Adaptive Role of the Epigenome in Three Deep-Sea Polychaetes.</title>
        <authorList>
            <person name="Perez M."/>
            <person name="Aroh O."/>
            <person name="Sun Y."/>
            <person name="Lan Y."/>
            <person name="Juniper S.K."/>
            <person name="Young C.R."/>
            <person name="Angers B."/>
            <person name="Qian P.Y."/>
        </authorList>
    </citation>
    <scope>NUCLEOTIDE SEQUENCE</scope>
    <source>
        <strain evidence="10">P08H-3</strain>
    </source>
</reference>
<dbReference type="EMBL" id="JAODUP010000022">
    <property type="protein sequence ID" value="KAK2167912.1"/>
    <property type="molecule type" value="Genomic_DNA"/>
</dbReference>
<keyword evidence="11" id="KW-1185">Reference proteome</keyword>
<evidence type="ECO:0000313" key="10">
    <source>
        <dbReference type="EMBL" id="KAK2167912.1"/>
    </source>
</evidence>
<dbReference type="InterPro" id="IPR036291">
    <property type="entry name" value="NAD(P)-bd_dom_sf"/>
</dbReference>
<accession>A0AAD9KB85</accession>
<evidence type="ECO:0000256" key="1">
    <source>
        <dbReference type="ARBA" id="ARBA00004173"/>
    </source>
</evidence>
<dbReference type="PRINTS" id="PR00081">
    <property type="entry name" value="GDHRDH"/>
</dbReference>
<dbReference type="InterPro" id="IPR051935">
    <property type="entry name" value="HSDL2"/>
</dbReference>